<feature type="transmembrane region" description="Helical" evidence="1">
    <location>
        <begin position="45"/>
        <end position="64"/>
    </location>
</feature>
<accession>A0A5R9CYN5</accession>
<keyword evidence="1" id="KW-0812">Transmembrane</keyword>
<dbReference type="AlphaFoldDB" id="A0A5R9CYN5"/>
<protein>
    <submittedName>
        <fullName evidence="2">Uncharacterized protein</fullName>
    </submittedName>
</protein>
<evidence type="ECO:0000256" key="1">
    <source>
        <dbReference type="SAM" id="Phobius"/>
    </source>
</evidence>
<gene>
    <name evidence="2" type="ORF">FEZ41_03885</name>
</gene>
<feature type="transmembrane region" description="Helical" evidence="1">
    <location>
        <begin position="14"/>
        <end position="33"/>
    </location>
</feature>
<name>A0A5R9CYN5_9LACO</name>
<organism evidence="2 3">
    <name type="scientific">Lentilactobacillus parafarraginis</name>
    <dbReference type="NCBI Taxonomy" id="390842"/>
    <lineage>
        <taxon>Bacteria</taxon>
        <taxon>Bacillati</taxon>
        <taxon>Bacillota</taxon>
        <taxon>Bacilli</taxon>
        <taxon>Lactobacillales</taxon>
        <taxon>Lactobacillaceae</taxon>
        <taxon>Lentilactobacillus</taxon>
    </lineage>
</organism>
<keyword evidence="1" id="KW-0472">Membrane</keyword>
<keyword evidence="1" id="KW-1133">Transmembrane helix</keyword>
<comment type="caution">
    <text evidence="2">The sequence shown here is derived from an EMBL/GenBank/DDBJ whole genome shotgun (WGS) entry which is preliminary data.</text>
</comment>
<dbReference type="Proteomes" id="UP000305100">
    <property type="component" value="Unassembled WGS sequence"/>
</dbReference>
<evidence type="ECO:0000313" key="2">
    <source>
        <dbReference type="EMBL" id="TLQ20253.1"/>
    </source>
</evidence>
<sequence>MEVTIMNKWTLNRFFYQTLNFWLGLAFAALDVYSIVQRGSVNLDANLDVIGVVLSIGLILSSLVKRERYSTDKKKRSL</sequence>
<proteinExistence type="predicted"/>
<reference evidence="2 3" key="1">
    <citation type="submission" date="2019-05" db="EMBL/GenBank/DDBJ databases">
        <title>The metagenome of a microbial culture collection derived from dairy environment covers the genomic content of the human microbiome.</title>
        <authorList>
            <person name="Roder T."/>
            <person name="Wuthrich D."/>
            <person name="Sattari Z."/>
            <person name="Von Ah U."/>
            <person name="Bar C."/>
            <person name="Ronchi F."/>
            <person name="Macpherson A.J."/>
            <person name="Ganal-Vonarburg S.C."/>
            <person name="Bruggmann R."/>
            <person name="Vergeres G."/>
        </authorList>
    </citation>
    <scope>NUCLEOTIDE SEQUENCE [LARGE SCALE GENOMIC DNA]</scope>
    <source>
        <strain evidence="2 3">FAM 1079</strain>
    </source>
</reference>
<evidence type="ECO:0000313" key="3">
    <source>
        <dbReference type="Proteomes" id="UP000305100"/>
    </source>
</evidence>
<dbReference type="EMBL" id="VBSX01000006">
    <property type="protein sequence ID" value="TLQ20253.1"/>
    <property type="molecule type" value="Genomic_DNA"/>
</dbReference>